<gene>
    <name evidence="3" type="ORF">ACFOZ8_22175</name>
</gene>
<dbReference type="EMBL" id="JBHSAM010000033">
    <property type="protein sequence ID" value="MFC4102328.1"/>
    <property type="molecule type" value="Genomic_DNA"/>
</dbReference>
<dbReference type="InterPro" id="IPR036582">
    <property type="entry name" value="Mao_N_sf"/>
</dbReference>
<proteinExistence type="predicted"/>
<accession>A0ABV8K8L1</accession>
<feature type="domain" description="Copper amine oxidase-like N-terminal" evidence="2">
    <location>
        <begin position="30"/>
        <end position="133"/>
    </location>
</feature>
<name>A0ABV8K8L1_9BACL</name>
<dbReference type="SUPFAM" id="SSF55383">
    <property type="entry name" value="Copper amine oxidase, domain N"/>
    <property type="match status" value="2"/>
</dbReference>
<dbReference type="RefSeq" id="WP_377720948.1">
    <property type="nucleotide sequence ID" value="NZ_JBHSAM010000033.1"/>
</dbReference>
<keyword evidence="4" id="KW-1185">Reference proteome</keyword>
<feature type="chain" id="PRO_5046123950" evidence="1">
    <location>
        <begin position="25"/>
        <end position="279"/>
    </location>
</feature>
<dbReference type="Pfam" id="PF07833">
    <property type="entry name" value="Cu_amine_oxidN1"/>
    <property type="match status" value="1"/>
</dbReference>
<reference evidence="4" key="1">
    <citation type="journal article" date="2019" name="Int. J. Syst. Evol. Microbiol.">
        <title>The Global Catalogue of Microorganisms (GCM) 10K type strain sequencing project: providing services to taxonomists for standard genome sequencing and annotation.</title>
        <authorList>
            <consortium name="The Broad Institute Genomics Platform"/>
            <consortium name="The Broad Institute Genome Sequencing Center for Infectious Disease"/>
            <person name="Wu L."/>
            <person name="Ma J."/>
        </authorList>
    </citation>
    <scope>NUCLEOTIDE SEQUENCE [LARGE SCALE GENOMIC DNA]</scope>
    <source>
        <strain evidence="4">IBRC-M 10987</strain>
    </source>
</reference>
<sequence>MKKALSGILLILIMILTVSPVTSAADMQIQIDGVTLVSEVKPEIKNSRMMVPLRVISENLWATVNWSGSDVILKKRDLEVVITLNSNKAAVNGKPVLLDAKPYLKDNRTFVPLRFIAQAFDCNVMYTNAIATIKTKPFYIDGVKITAVHEEFQMTMGSIMAEIKGNAYIEEMYNILKQNKGAEVEAPGNLSPNYRFAEGYDRTIQVYFVSEKGDYVERFSFYSSILSIGESEDKRRILMYADTENKWYTFTSKAYHEILKLNSITSMYGFQTTISNSTP</sequence>
<evidence type="ECO:0000313" key="3">
    <source>
        <dbReference type="EMBL" id="MFC4102328.1"/>
    </source>
</evidence>
<dbReference type="Proteomes" id="UP001595715">
    <property type="component" value="Unassembled WGS sequence"/>
</dbReference>
<organism evidence="3 4">
    <name type="scientific">Paenibacillus xanthanilyticus</name>
    <dbReference type="NCBI Taxonomy" id="1783531"/>
    <lineage>
        <taxon>Bacteria</taxon>
        <taxon>Bacillati</taxon>
        <taxon>Bacillota</taxon>
        <taxon>Bacilli</taxon>
        <taxon>Bacillales</taxon>
        <taxon>Paenibacillaceae</taxon>
        <taxon>Paenibacillus</taxon>
    </lineage>
</organism>
<protein>
    <submittedName>
        <fullName evidence="3">Copper amine oxidase N-terminal domain-containing protein</fullName>
    </submittedName>
</protein>
<evidence type="ECO:0000256" key="1">
    <source>
        <dbReference type="SAM" id="SignalP"/>
    </source>
</evidence>
<evidence type="ECO:0000313" key="4">
    <source>
        <dbReference type="Proteomes" id="UP001595715"/>
    </source>
</evidence>
<dbReference type="InterPro" id="IPR012854">
    <property type="entry name" value="Cu_amine_oxidase-like_N"/>
</dbReference>
<comment type="caution">
    <text evidence="3">The sequence shown here is derived from an EMBL/GenBank/DDBJ whole genome shotgun (WGS) entry which is preliminary data.</text>
</comment>
<evidence type="ECO:0000259" key="2">
    <source>
        <dbReference type="Pfam" id="PF07833"/>
    </source>
</evidence>
<dbReference type="Gene3D" id="3.30.457.10">
    <property type="entry name" value="Copper amine oxidase-like, N-terminal domain"/>
    <property type="match status" value="1"/>
</dbReference>
<feature type="signal peptide" evidence="1">
    <location>
        <begin position="1"/>
        <end position="24"/>
    </location>
</feature>
<keyword evidence="1" id="KW-0732">Signal</keyword>